<sequence>MASSNTVSKEELKKAFEEADENKSGKLNYQQFTAFASKFEQISHKDVNDIFKHQELHQDEKAISLEEFYVWWDNKEKNLLPVFYFKQQMQKQISKAKKVIQKQKESGPQQYEQSKFEVSINNGTNEGQTLLSLYLSSHQQSKKDCQKYQELFKLGSKPGFIIKLKTSKNVDEAKTALEDLVEQVKQFVECILPVEISEQYMSMLDIQVEKDGNDLLLSFSSGNNLITSLADSYQNIVNEFKVDDQSIVLKLSCSSQLNIEKSASTANSILADLIKGLQINASFSASSFMLDNLRNILYSKILKEIKQEDGSYAEYSRRKKQEEAAFLVLASLINGISINLNTQKIEDMLPASITGFTFEELISNAKKYTTSAEDQLQLPIIQELIQFFNEYTLSDVECLGIFPESFVSIHFKTIGLSTILGKILNV</sequence>
<dbReference type="OrthoDB" id="293868at2759"/>
<dbReference type="RefSeq" id="XP_001020560.1">
    <property type="nucleotide sequence ID" value="XM_001020560.3"/>
</dbReference>
<dbReference type="EMBL" id="GG662621">
    <property type="protein sequence ID" value="EAS00315.1"/>
    <property type="molecule type" value="Genomic_DNA"/>
</dbReference>
<dbReference type="GeneID" id="7838237"/>
<feature type="region of interest" description="Disordered" evidence="1">
    <location>
        <begin position="1"/>
        <end position="23"/>
    </location>
</feature>
<evidence type="ECO:0000256" key="1">
    <source>
        <dbReference type="SAM" id="MobiDB-lite"/>
    </source>
</evidence>
<evidence type="ECO:0000313" key="4">
    <source>
        <dbReference type="Proteomes" id="UP000009168"/>
    </source>
</evidence>
<dbReference type="PROSITE" id="PS50222">
    <property type="entry name" value="EF_HAND_2"/>
    <property type="match status" value="1"/>
</dbReference>
<evidence type="ECO:0000313" key="3">
    <source>
        <dbReference type="EMBL" id="EAS00315.1"/>
    </source>
</evidence>
<dbReference type="AlphaFoldDB" id="I7LVY0"/>
<feature type="domain" description="EF-hand" evidence="2">
    <location>
        <begin position="7"/>
        <end position="42"/>
    </location>
</feature>
<name>I7LVY0_TETTS</name>
<dbReference type="InterPro" id="IPR011992">
    <property type="entry name" value="EF-hand-dom_pair"/>
</dbReference>
<gene>
    <name evidence="3" type="ORF">TTHERM_00218880</name>
</gene>
<dbReference type="SMART" id="SM00054">
    <property type="entry name" value="EFh"/>
    <property type="match status" value="1"/>
</dbReference>
<dbReference type="GO" id="GO:0005509">
    <property type="term" value="F:calcium ion binding"/>
    <property type="evidence" value="ECO:0007669"/>
    <property type="project" value="InterPro"/>
</dbReference>
<proteinExistence type="predicted"/>
<organism evidence="3 4">
    <name type="scientific">Tetrahymena thermophila (strain SB210)</name>
    <dbReference type="NCBI Taxonomy" id="312017"/>
    <lineage>
        <taxon>Eukaryota</taxon>
        <taxon>Sar</taxon>
        <taxon>Alveolata</taxon>
        <taxon>Ciliophora</taxon>
        <taxon>Intramacronucleata</taxon>
        <taxon>Oligohymenophorea</taxon>
        <taxon>Hymenostomatida</taxon>
        <taxon>Tetrahymenina</taxon>
        <taxon>Tetrahymenidae</taxon>
        <taxon>Tetrahymena</taxon>
    </lineage>
</organism>
<feature type="compositionally biased region" description="Basic and acidic residues" evidence="1">
    <location>
        <begin position="8"/>
        <end position="23"/>
    </location>
</feature>
<evidence type="ECO:0000259" key="2">
    <source>
        <dbReference type="PROSITE" id="PS50222"/>
    </source>
</evidence>
<dbReference type="STRING" id="312017.I7LVY0"/>
<dbReference type="Gene3D" id="1.10.238.10">
    <property type="entry name" value="EF-hand"/>
    <property type="match status" value="1"/>
</dbReference>
<reference evidence="4" key="1">
    <citation type="journal article" date="2006" name="PLoS Biol.">
        <title>Macronuclear genome sequence of the ciliate Tetrahymena thermophila, a model eukaryote.</title>
        <authorList>
            <person name="Eisen J.A."/>
            <person name="Coyne R.S."/>
            <person name="Wu M."/>
            <person name="Wu D."/>
            <person name="Thiagarajan M."/>
            <person name="Wortman J.R."/>
            <person name="Badger J.H."/>
            <person name="Ren Q."/>
            <person name="Amedeo P."/>
            <person name="Jones K.M."/>
            <person name="Tallon L.J."/>
            <person name="Delcher A.L."/>
            <person name="Salzberg S.L."/>
            <person name="Silva J.C."/>
            <person name="Haas B.J."/>
            <person name="Majoros W.H."/>
            <person name="Farzad M."/>
            <person name="Carlton J.M."/>
            <person name="Smith R.K. Jr."/>
            <person name="Garg J."/>
            <person name="Pearlman R.E."/>
            <person name="Karrer K.M."/>
            <person name="Sun L."/>
            <person name="Manning G."/>
            <person name="Elde N.C."/>
            <person name="Turkewitz A.P."/>
            <person name="Asai D.J."/>
            <person name="Wilkes D.E."/>
            <person name="Wang Y."/>
            <person name="Cai H."/>
            <person name="Collins K."/>
            <person name="Stewart B.A."/>
            <person name="Lee S.R."/>
            <person name="Wilamowska K."/>
            <person name="Weinberg Z."/>
            <person name="Ruzzo W.L."/>
            <person name="Wloga D."/>
            <person name="Gaertig J."/>
            <person name="Frankel J."/>
            <person name="Tsao C.-C."/>
            <person name="Gorovsky M.A."/>
            <person name="Keeling P.J."/>
            <person name="Waller R.F."/>
            <person name="Patron N.J."/>
            <person name="Cherry J.M."/>
            <person name="Stover N.A."/>
            <person name="Krieger C.J."/>
            <person name="del Toro C."/>
            <person name="Ryder H.F."/>
            <person name="Williamson S.C."/>
            <person name="Barbeau R.A."/>
            <person name="Hamilton E.P."/>
            <person name="Orias E."/>
        </authorList>
    </citation>
    <scope>NUCLEOTIDE SEQUENCE [LARGE SCALE GENOMIC DNA]</scope>
    <source>
        <strain evidence="4">SB210</strain>
    </source>
</reference>
<dbReference type="HOGENOM" id="CLU_644798_0_0_1"/>
<keyword evidence="4" id="KW-1185">Reference proteome</keyword>
<dbReference type="eggNOG" id="ENOG502R2T2">
    <property type="taxonomic scope" value="Eukaryota"/>
</dbReference>
<dbReference type="SUPFAM" id="SSF47473">
    <property type="entry name" value="EF-hand"/>
    <property type="match status" value="1"/>
</dbReference>
<accession>I7LVY0</accession>
<protein>
    <submittedName>
        <fullName evidence="3">EF hand protein</fullName>
    </submittedName>
</protein>
<dbReference type="KEGG" id="tet:TTHERM_00218880"/>
<dbReference type="InParanoid" id="I7LVY0"/>
<dbReference type="InterPro" id="IPR002048">
    <property type="entry name" value="EF_hand_dom"/>
</dbReference>
<dbReference type="Proteomes" id="UP000009168">
    <property type="component" value="Unassembled WGS sequence"/>
</dbReference>